<sequence>MNAQAQPFLPQQGAPGEFTRSLFQPHFTFPVARPMLDMNQSADALSYVLTFRPNRVCPKDVDVGDNIDPDSDNEDGAGGDGAHGRKWYSWKIVILLEAKHDEQLHRALAPVRDGMHGTMAELDDVMRRSESDRLLVERELEQEHLAHHNRNRDKICDVLKSLVGAMADVPPRM</sequence>
<dbReference type="AlphaFoldDB" id="A0ABD3HY91"/>
<evidence type="ECO:0008006" key="4">
    <source>
        <dbReference type="Google" id="ProtNLM"/>
    </source>
</evidence>
<comment type="caution">
    <text evidence="2">The sequence shown here is derived from an EMBL/GenBank/DDBJ whole genome shotgun (WGS) entry which is preliminary data.</text>
</comment>
<protein>
    <recommendedName>
        <fullName evidence="4">Mediator of RNA polymerase II transcription subunit 7</fullName>
    </recommendedName>
</protein>
<evidence type="ECO:0000256" key="1">
    <source>
        <dbReference type="SAM" id="MobiDB-lite"/>
    </source>
</evidence>
<dbReference type="EMBL" id="JBJQOH010000002">
    <property type="protein sequence ID" value="KAL3695497.1"/>
    <property type="molecule type" value="Genomic_DNA"/>
</dbReference>
<evidence type="ECO:0000313" key="2">
    <source>
        <dbReference type="EMBL" id="KAL3695497.1"/>
    </source>
</evidence>
<proteinExistence type="predicted"/>
<evidence type="ECO:0000313" key="3">
    <source>
        <dbReference type="Proteomes" id="UP001633002"/>
    </source>
</evidence>
<reference evidence="2 3" key="1">
    <citation type="submission" date="2024-09" db="EMBL/GenBank/DDBJ databases">
        <title>Chromosome-scale assembly of Riccia sorocarpa.</title>
        <authorList>
            <person name="Paukszto L."/>
        </authorList>
    </citation>
    <scope>NUCLEOTIDE SEQUENCE [LARGE SCALE GENOMIC DNA]</scope>
    <source>
        <strain evidence="2">LP-2024</strain>
        <tissue evidence="2">Aerial parts of the thallus</tissue>
    </source>
</reference>
<keyword evidence="3" id="KW-1185">Reference proteome</keyword>
<feature type="compositionally biased region" description="Acidic residues" evidence="1">
    <location>
        <begin position="63"/>
        <end position="77"/>
    </location>
</feature>
<feature type="region of interest" description="Disordered" evidence="1">
    <location>
        <begin position="61"/>
        <end position="82"/>
    </location>
</feature>
<accession>A0ABD3HY91</accession>
<name>A0ABD3HY91_9MARC</name>
<dbReference type="Proteomes" id="UP001633002">
    <property type="component" value="Unassembled WGS sequence"/>
</dbReference>
<organism evidence="2 3">
    <name type="scientific">Riccia sorocarpa</name>
    <dbReference type="NCBI Taxonomy" id="122646"/>
    <lineage>
        <taxon>Eukaryota</taxon>
        <taxon>Viridiplantae</taxon>
        <taxon>Streptophyta</taxon>
        <taxon>Embryophyta</taxon>
        <taxon>Marchantiophyta</taxon>
        <taxon>Marchantiopsida</taxon>
        <taxon>Marchantiidae</taxon>
        <taxon>Marchantiales</taxon>
        <taxon>Ricciaceae</taxon>
        <taxon>Riccia</taxon>
    </lineage>
</organism>
<gene>
    <name evidence="2" type="ORF">R1sor_009573</name>
</gene>